<dbReference type="AlphaFoldDB" id="A0A6B1G5J7"/>
<organism evidence="6">
    <name type="scientific">Caldilineaceae bacterium SB0675_bin_29</name>
    <dbReference type="NCBI Taxonomy" id="2605266"/>
    <lineage>
        <taxon>Bacteria</taxon>
        <taxon>Bacillati</taxon>
        <taxon>Chloroflexota</taxon>
        <taxon>Caldilineae</taxon>
        <taxon>Caldilineales</taxon>
        <taxon>Caldilineaceae</taxon>
    </lineage>
</organism>
<evidence type="ECO:0000259" key="5">
    <source>
        <dbReference type="PROSITE" id="PS51296"/>
    </source>
</evidence>
<dbReference type="GO" id="GO:0016705">
    <property type="term" value="F:oxidoreductase activity, acting on paired donors, with incorporation or reduction of molecular oxygen"/>
    <property type="evidence" value="ECO:0007669"/>
    <property type="project" value="UniProtKB-ARBA"/>
</dbReference>
<evidence type="ECO:0000256" key="3">
    <source>
        <dbReference type="ARBA" id="ARBA00023004"/>
    </source>
</evidence>
<dbReference type="InterPro" id="IPR036922">
    <property type="entry name" value="Rieske_2Fe-2S_sf"/>
</dbReference>
<gene>
    <name evidence="6" type="ORF">F4148_18825</name>
</gene>
<feature type="domain" description="Rieske" evidence="5">
    <location>
        <begin position="4"/>
        <end position="121"/>
    </location>
</feature>
<keyword evidence="4" id="KW-0411">Iron-sulfur</keyword>
<dbReference type="EMBL" id="VYDA01000666">
    <property type="protein sequence ID" value="MYH63707.1"/>
    <property type="molecule type" value="Genomic_DNA"/>
</dbReference>
<dbReference type="PROSITE" id="PS51296">
    <property type="entry name" value="RIESKE"/>
    <property type="match status" value="1"/>
</dbReference>
<dbReference type="GO" id="GO:0004497">
    <property type="term" value="F:monooxygenase activity"/>
    <property type="evidence" value="ECO:0007669"/>
    <property type="project" value="UniProtKB-ARBA"/>
</dbReference>
<proteinExistence type="predicted"/>
<comment type="caution">
    <text evidence="6">The sequence shown here is derived from an EMBL/GenBank/DDBJ whole genome shotgun (WGS) entry which is preliminary data.</text>
</comment>
<name>A0A6B1G5J7_9CHLR</name>
<dbReference type="GO" id="GO:0051537">
    <property type="term" value="F:2 iron, 2 sulfur cluster binding"/>
    <property type="evidence" value="ECO:0007669"/>
    <property type="project" value="UniProtKB-KW"/>
</dbReference>
<dbReference type="PANTHER" id="PTHR21496:SF23">
    <property type="entry name" value="3-PHENYLPROPIONATE_CINNAMIC ACID DIOXYGENASE FERREDOXIN SUBUNIT"/>
    <property type="match status" value="1"/>
</dbReference>
<dbReference type="GO" id="GO:0046872">
    <property type="term" value="F:metal ion binding"/>
    <property type="evidence" value="ECO:0007669"/>
    <property type="project" value="UniProtKB-KW"/>
</dbReference>
<reference evidence="6" key="1">
    <citation type="submission" date="2019-09" db="EMBL/GenBank/DDBJ databases">
        <title>Characterisation of the sponge microbiome using genome-centric metagenomics.</title>
        <authorList>
            <person name="Engelberts J.P."/>
            <person name="Robbins S.J."/>
            <person name="De Goeij J.M."/>
            <person name="Aranda M."/>
            <person name="Bell S.C."/>
            <person name="Webster N.S."/>
        </authorList>
    </citation>
    <scope>NUCLEOTIDE SEQUENCE</scope>
    <source>
        <strain evidence="6">SB0675_bin_29</strain>
    </source>
</reference>
<dbReference type="InterPro" id="IPR017941">
    <property type="entry name" value="Rieske_2Fe-2S"/>
</dbReference>
<evidence type="ECO:0000313" key="6">
    <source>
        <dbReference type="EMBL" id="MYH63707.1"/>
    </source>
</evidence>
<protein>
    <submittedName>
        <fullName evidence="6">Rieske (2Fe-2S) protein</fullName>
    </submittedName>
</protein>
<evidence type="ECO:0000256" key="1">
    <source>
        <dbReference type="ARBA" id="ARBA00022714"/>
    </source>
</evidence>
<sequence length="125" mass="13559">MTQVVIAKIWEIPPGARKIVVPFRGRAGIGVFNVNGNLYALRNICPHKRGPLCTGELTGRINANAPPSAHAAELAVDGDGEVLRCPWHQWPFEIATGRCLVDPAVRVKTYPVRVVGNDIIVDLGE</sequence>
<keyword evidence="2" id="KW-0479">Metal-binding</keyword>
<evidence type="ECO:0000256" key="2">
    <source>
        <dbReference type="ARBA" id="ARBA00022723"/>
    </source>
</evidence>
<keyword evidence="3" id="KW-0408">Iron</keyword>
<dbReference type="Gene3D" id="2.102.10.10">
    <property type="entry name" value="Rieske [2Fe-2S] iron-sulphur domain"/>
    <property type="match status" value="1"/>
</dbReference>
<dbReference type="SUPFAM" id="SSF50022">
    <property type="entry name" value="ISP domain"/>
    <property type="match status" value="1"/>
</dbReference>
<evidence type="ECO:0000256" key="4">
    <source>
        <dbReference type="ARBA" id="ARBA00023014"/>
    </source>
</evidence>
<accession>A0A6B1G5J7</accession>
<dbReference type="PANTHER" id="PTHR21496">
    <property type="entry name" value="FERREDOXIN-RELATED"/>
    <property type="match status" value="1"/>
</dbReference>
<keyword evidence="1" id="KW-0001">2Fe-2S</keyword>
<dbReference type="Pfam" id="PF00355">
    <property type="entry name" value="Rieske"/>
    <property type="match status" value="1"/>
</dbReference>